<dbReference type="PANTHER" id="PTHR15615:SF108">
    <property type="entry name" value="PROTEIN CNPPD1"/>
    <property type="match status" value="1"/>
</dbReference>
<dbReference type="InterPro" id="IPR013922">
    <property type="entry name" value="Cyclin_PHO80-like"/>
</dbReference>
<gene>
    <name evidence="2" type="primary">CYC2_5</name>
    <name evidence="2" type="ORF">FOZ62_013667</name>
</gene>
<dbReference type="PANTHER" id="PTHR15615">
    <property type="match status" value="1"/>
</dbReference>
<dbReference type="Proteomes" id="UP000574390">
    <property type="component" value="Unassembled WGS sequence"/>
</dbReference>
<evidence type="ECO:0000313" key="2">
    <source>
        <dbReference type="EMBL" id="KAF4682131.1"/>
    </source>
</evidence>
<protein>
    <submittedName>
        <fullName evidence="2">Mitochondrial peripheral inner membrane protein</fullName>
    </submittedName>
</protein>
<name>A0A7J6NGH5_PEROL</name>
<evidence type="ECO:0000313" key="3">
    <source>
        <dbReference type="Proteomes" id="UP000574390"/>
    </source>
</evidence>
<feature type="non-terminal residue" evidence="2">
    <location>
        <position position="1"/>
    </location>
</feature>
<evidence type="ECO:0000256" key="1">
    <source>
        <dbReference type="SAM" id="MobiDB-lite"/>
    </source>
</evidence>
<dbReference type="SUPFAM" id="SSF47954">
    <property type="entry name" value="Cyclin-like"/>
    <property type="match status" value="1"/>
</dbReference>
<dbReference type="AlphaFoldDB" id="A0A7J6NGH5"/>
<reference evidence="2 3" key="1">
    <citation type="submission" date="2020-04" db="EMBL/GenBank/DDBJ databases">
        <title>Perkinsus olseni comparative genomics.</title>
        <authorList>
            <person name="Bogema D.R."/>
        </authorList>
    </citation>
    <scope>NUCLEOTIDE SEQUENCE [LARGE SCALE GENOMIC DNA]</scope>
    <source>
        <strain evidence="2">ATCC PRA-205</strain>
    </source>
</reference>
<dbReference type="Pfam" id="PF08613">
    <property type="entry name" value="Cyclin"/>
    <property type="match status" value="1"/>
</dbReference>
<sequence>MVAVEANLNQRERPEGAMAACCSIPSSSYASHSDRRIRASTTAKAYVSRAVISVTTSPESPHASGPSTKASTQPWPSPSTGISSDDSVSSQTEGCCPRSSSSSHDATDYVEGPLPRDVLDRTDIDCFLPSLSKVLDHLIVLGEEREKSMRRTPARSRFHSVTVPNIAVSDYLLRLSKFFHCSGECFVIALVYLDRAVKESSYSGSGGLVETEEEKESSPFNITRLNVHRLLLTALTLAAKYYDDCYYANKRYAEVGGVSTRELNS</sequence>
<dbReference type="GO" id="GO:0019901">
    <property type="term" value="F:protein kinase binding"/>
    <property type="evidence" value="ECO:0007669"/>
    <property type="project" value="InterPro"/>
</dbReference>
<accession>A0A7J6NGH5</accession>
<organism evidence="2 3">
    <name type="scientific">Perkinsus olseni</name>
    <name type="common">Perkinsus atlanticus</name>
    <dbReference type="NCBI Taxonomy" id="32597"/>
    <lineage>
        <taxon>Eukaryota</taxon>
        <taxon>Sar</taxon>
        <taxon>Alveolata</taxon>
        <taxon>Perkinsozoa</taxon>
        <taxon>Perkinsea</taxon>
        <taxon>Perkinsida</taxon>
        <taxon>Perkinsidae</taxon>
        <taxon>Perkinsus</taxon>
    </lineage>
</organism>
<feature type="compositionally biased region" description="Polar residues" evidence="1">
    <location>
        <begin position="55"/>
        <end position="74"/>
    </location>
</feature>
<proteinExistence type="predicted"/>
<dbReference type="InterPro" id="IPR036915">
    <property type="entry name" value="Cyclin-like_sf"/>
</dbReference>
<comment type="caution">
    <text evidence="2">The sequence shown here is derived from an EMBL/GenBank/DDBJ whole genome shotgun (WGS) entry which is preliminary data.</text>
</comment>
<dbReference type="Gene3D" id="1.10.472.10">
    <property type="entry name" value="Cyclin-like"/>
    <property type="match status" value="1"/>
</dbReference>
<dbReference type="EMBL" id="JABANM010037526">
    <property type="protein sequence ID" value="KAF4682131.1"/>
    <property type="molecule type" value="Genomic_DNA"/>
</dbReference>
<feature type="region of interest" description="Disordered" evidence="1">
    <location>
        <begin position="55"/>
        <end position="110"/>
    </location>
</feature>
<feature type="compositionally biased region" description="Low complexity" evidence="1">
    <location>
        <begin position="78"/>
        <end position="90"/>
    </location>
</feature>